<keyword evidence="2" id="KW-1185">Reference proteome</keyword>
<name>A0A1B9EA67_9FLAO</name>
<evidence type="ECO:0008006" key="3">
    <source>
        <dbReference type="Google" id="ProtNLM"/>
    </source>
</evidence>
<dbReference type="OrthoDB" id="1404627at2"/>
<sequence>MHISFTAHQASGSTSCSNLIEYLEKENQLQESNEKFFNSEFQCTDASSGIDGTKVLRDIDTNRGSQNFESSNFYMLNISPSAKELTHMESLAVDTLTKRGFDEDSNRENVYYIEQKDELMKIQMKLYTQDLMNEYATNFGREIYCNEEKLPNAVEKKELNLETDQIFADYLKEKGIEVDSKEETKSKQWIEVNNIQIIEQKGKSALIQLDLEEGGKATVFVPKTALQLQENGNYKLPENVYHAKVNEVIDKNTLSTINADFKSVSELKNKEKVFNFSIQDQRFKEPLTYSINQKDLTIKKGEYFTSEHLLKEKTNKAIQKAIDKEFGKDKERIYQELAHKKGFDLSTRPLTGDDLLWYGKIESSRTYKANDKFAVQNKNTLDLINKLEQTKGDKKEIKTLKENLHRDKETGKIIEGGDKKGGMQIHAHVVVSRHDKTMKNPRNKLSLSPLANAKESRTQHGEKIGFDRTVFFQKGEKVFDTKFEYDRPKEQTFNHYNQEKKELKGLKNEITGQVKGKATQFLLEHSGLSEIKQQISPVASIKKELGIVANIPTNLPKGVIDFAFKTVRAMGQDMGY</sequence>
<dbReference type="Pfam" id="PF18976">
    <property type="entry name" value="DUF5712"/>
    <property type="match status" value="2"/>
</dbReference>
<comment type="caution">
    <text evidence="1">The sequence shown here is derived from an EMBL/GenBank/DDBJ whole genome shotgun (WGS) entry which is preliminary data.</text>
</comment>
<gene>
    <name evidence="1" type="ORF">LPBF_00225</name>
</gene>
<protein>
    <recommendedName>
        <fullName evidence="3">Mobilization protein</fullName>
    </recommendedName>
</protein>
<organism evidence="1 2">
    <name type="scientific">Flavobacterium crassostreae</name>
    <dbReference type="NCBI Taxonomy" id="1763534"/>
    <lineage>
        <taxon>Bacteria</taxon>
        <taxon>Pseudomonadati</taxon>
        <taxon>Bacteroidota</taxon>
        <taxon>Flavobacteriia</taxon>
        <taxon>Flavobacteriales</taxon>
        <taxon>Flavobacteriaceae</taxon>
        <taxon>Flavobacterium</taxon>
    </lineage>
</organism>
<dbReference type="STRING" id="1763534.GCA_001831475_01937"/>
<reference evidence="1 2" key="1">
    <citation type="submission" date="2016-03" db="EMBL/GenBank/DDBJ databases">
        <authorList>
            <person name="Ploux O."/>
        </authorList>
    </citation>
    <scope>NUCLEOTIDE SEQUENCE [LARGE SCALE GENOMIC DNA]</scope>
    <source>
        <strain evidence="1 2">LPB0076</strain>
    </source>
</reference>
<dbReference type="AlphaFoldDB" id="A0A1B9EA67"/>
<evidence type="ECO:0000313" key="1">
    <source>
        <dbReference type="EMBL" id="OCB78846.1"/>
    </source>
</evidence>
<dbReference type="RefSeq" id="WP_066330867.1">
    <property type="nucleotide sequence ID" value="NZ_CP017688.1"/>
</dbReference>
<dbReference type="InterPro" id="IPR043766">
    <property type="entry name" value="BfmA-like"/>
</dbReference>
<dbReference type="Proteomes" id="UP000093510">
    <property type="component" value="Unassembled WGS sequence"/>
</dbReference>
<accession>A0A1B9EA67</accession>
<dbReference type="EMBL" id="LVEP01000001">
    <property type="protein sequence ID" value="OCB78846.1"/>
    <property type="molecule type" value="Genomic_DNA"/>
</dbReference>
<evidence type="ECO:0000313" key="2">
    <source>
        <dbReference type="Proteomes" id="UP000093510"/>
    </source>
</evidence>
<proteinExistence type="predicted"/>